<proteinExistence type="predicted"/>
<evidence type="ECO:0000256" key="1">
    <source>
        <dbReference type="SAM" id="SignalP"/>
    </source>
</evidence>
<organism evidence="2 3">
    <name type="scientific">Rhodococcus daqingensis</name>
    <dbReference type="NCBI Taxonomy" id="2479363"/>
    <lineage>
        <taxon>Bacteria</taxon>
        <taxon>Bacillati</taxon>
        <taxon>Actinomycetota</taxon>
        <taxon>Actinomycetes</taxon>
        <taxon>Mycobacteriales</taxon>
        <taxon>Nocardiaceae</taxon>
        <taxon>Rhodococcus</taxon>
    </lineage>
</organism>
<protein>
    <recommendedName>
        <fullName evidence="4">Secreted protein</fullName>
    </recommendedName>
</protein>
<gene>
    <name evidence="2" type="ORF">ACFQS9_07130</name>
</gene>
<evidence type="ECO:0000313" key="2">
    <source>
        <dbReference type="EMBL" id="MFC7447659.1"/>
    </source>
</evidence>
<comment type="caution">
    <text evidence="2">The sequence shown here is derived from an EMBL/GenBank/DDBJ whole genome shotgun (WGS) entry which is preliminary data.</text>
</comment>
<evidence type="ECO:0008006" key="4">
    <source>
        <dbReference type="Google" id="ProtNLM"/>
    </source>
</evidence>
<feature type="chain" id="PRO_5046125455" description="Secreted protein" evidence="1">
    <location>
        <begin position="24"/>
        <end position="111"/>
    </location>
</feature>
<accession>A0ABW2RW20</accession>
<sequence>MNRRLLITAGALAIGIGTVLAPAAGAQGGAGEYQLCSDQFRVPIAQDAWVPGNHAVVFSPYGTDRIYCQSWHGFTSVYQLDPAGKRHALTPPEAFVGSSRGGWSKVYVWNF</sequence>
<dbReference type="EMBL" id="JBHTCS010000009">
    <property type="protein sequence ID" value="MFC7447659.1"/>
    <property type="molecule type" value="Genomic_DNA"/>
</dbReference>
<dbReference type="RefSeq" id="WP_378402906.1">
    <property type="nucleotide sequence ID" value="NZ_JBHTCS010000009.1"/>
</dbReference>
<keyword evidence="1" id="KW-0732">Signal</keyword>
<reference evidence="3" key="1">
    <citation type="journal article" date="2019" name="Int. J. Syst. Evol. Microbiol.">
        <title>The Global Catalogue of Microorganisms (GCM) 10K type strain sequencing project: providing services to taxonomists for standard genome sequencing and annotation.</title>
        <authorList>
            <consortium name="The Broad Institute Genomics Platform"/>
            <consortium name="The Broad Institute Genome Sequencing Center for Infectious Disease"/>
            <person name="Wu L."/>
            <person name="Ma J."/>
        </authorList>
    </citation>
    <scope>NUCLEOTIDE SEQUENCE [LARGE SCALE GENOMIC DNA]</scope>
    <source>
        <strain evidence="3">ICMP 19430</strain>
    </source>
</reference>
<name>A0ABW2RW20_9NOCA</name>
<evidence type="ECO:0000313" key="3">
    <source>
        <dbReference type="Proteomes" id="UP001596484"/>
    </source>
</evidence>
<feature type="signal peptide" evidence="1">
    <location>
        <begin position="1"/>
        <end position="23"/>
    </location>
</feature>
<keyword evidence="3" id="KW-1185">Reference proteome</keyword>
<dbReference type="Proteomes" id="UP001596484">
    <property type="component" value="Unassembled WGS sequence"/>
</dbReference>